<sequence length="31" mass="3534">MAVNRLDFNFISFPGHILIPSNDVTALKFQQ</sequence>
<dbReference type="AlphaFoldDB" id="A0A2P2N723"/>
<evidence type="ECO:0000313" key="1">
    <source>
        <dbReference type="EMBL" id="MBX38268.1"/>
    </source>
</evidence>
<reference evidence="1" key="1">
    <citation type="submission" date="2018-02" db="EMBL/GenBank/DDBJ databases">
        <title>Rhizophora mucronata_Transcriptome.</title>
        <authorList>
            <person name="Meera S.P."/>
            <person name="Sreeshan A."/>
            <person name="Augustine A."/>
        </authorList>
    </citation>
    <scope>NUCLEOTIDE SEQUENCE</scope>
    <source>
        <tissue evidence="1">Leaf</tissue>
    </source>
</reference>
<protein>
    <submittedName>
        <fullName evidence="1">Uncharacterized protein</fullName>
    </submittedName>
</protein>
<proteinExistence type="predicted"/>
<name>A0A2P2N723_RHIMU</name>
<organism evidence="1">
    <name type="scientific">Rhizophora mucronata</name>
    <name type="common">Asiatic mangrove</name>
    <dbReference type="NCBI Taxonomy" id="61149"/>
    <lineage>
        <taxon>Eukaryota</taxon>
        <taxon>Viridiplantae</taxon>
        <taxon>Streptophyta</taxon>
        <taxon>Embryophyta</taxon>
        <taxon>Tracheophyta</taxon>
        <taxon>Spermatophyta</taxon>
        <taxon>Magnoliopsida</taxon>
        <taxon>eudicotyledons</taxon>
        <taxon>Gunneridae</taxon>
        <taxon>Pentapetalae</taxon>
        <taxon>rosids</taxon>
        <taxon>fabids</taxon>
        <taxon>Malpighiales</taxon>
        <taxon>Rhizophoraceae</taxon>
        <taxon>Rhizophora</taxon>
    </lineage>
</organism>
<dbReference type="EMBL" id="GGEC01057784">
    <property type="protein sequence ID" value="MBX38268.1"/>
    <property type="molecule type" value="Transcribed_RNA"/>
</dbReference>
<accession>A0A2P2N723</accession>